<dbReference type="Pfam" id="PF14541">
    <property type="entry name" value="TAXi_C"/>
    <property type="match status" value="1"/>
</dbReference>
<reference evidence="6 7" key="1">
    <citation type="journal article" date="2022" name="Hortic Res">
        <title>The genome of Dioscorea zingiberensis sheds light on the biosynthesis, origin and evolution of the medicinally important diosgenin saponins.</title>
        <authorList>
            <person name="Li Y."/>
            <person name="Tan C."/>
            <person name="Li Z."/>
            <person name="Guo J."/>
            <person name="Li S."/>
            <person name="Chen X."/>
            <person name="Wang C."/>
            <person name="Dai X."/>
            <person name="Yang H."/>
            <person name="Song W."/>
            <person name="Hou L."/>
            <person name="Xu J."/>
            <person name="Tong Z."/>
            <person name="Xu A."/>
            <person name="Yuan X."/>
            <person name="Wang W."/>
            <person name="Yang Q."/>
            <person name="Chen L."/>
            <person name="Sun Z."/>
            <person name="Wang K."/>
            <person name="Pan B."/>
            <person name="Chen J."/>
            <person name="Bao Y."/>
            <person name="Liu F."/>
            <person name="Qi X."/>
            <person name="Gang D.R."/>
            <person name="Wen J."/>
            <person name="Li J."/>
        </authorList>
    </citation>
    <scope>NUCLEOTIDE SEQUENCE [LARGE SCALE GENOMIC DNA]</scope>
    <source>
        <strain evidence="6">Dzin_1.0</strain>
    </source>
</reference>
<dbReference type="InterPro" id="IPR002885">
    <property type="entry name" value="PPR_rpt"/>
</dbReference>
<dbReference type="GO" id="GO:0006508">
    <property type="term" value="P:proteolysis"/>
    <property type="evidence" value="ECO:0007669"/>
    <property type="project" value="UniProtKB-KW"/>
</dbReference>
<evidence type="ECO:0000259" key="5">
    <source>
        <dbReference type="Pfam" id="PF14541"/>
    </source>
</evidence>
<feature type="domain" description="Xylanase inhibitor C-terminal" evidence="5">
    <location>
        <begin position="94"/>
        <end position="216"/>
    </location>
</feature>
<dbReference type="PROSITE" id="PS51375">
    <property type="entry name" value="PPR"/>
    <property type="match status" value="2"/>
</dbReference>
<dbReference type="GO" id="GO:0005576">
    <property type="term" value="C:extracellular region"/>
    <property type="evidence" value="ECO:0007669"/>
    <property type="project" value="TreeGrafter"/>
</dbReference>
<dbReference type="PANTHER" id="PTHR47967">
    <property type="entry name" value="OS07G0603500 PROTEIN-RELATED"/>
    <property type="match status" value="1"/>
</dbReference>
<dbReference type="OrthoDB" id="1434581at2759"/>
<dbReference type="NCBIfam" id="TIGR00756">
    <property type="entry name" value="PPR"/>
    <property type="match status" value="2"/>
</dbReference>
<keyword evidence="1" id="KW-0645">Protease</keyword>
<keyword evidence="7" id="KW-1185">Reference proteome</keyword>
<sequence length="223" mass="24798">MIIMVLLKCFVGKRNSGRALEVVDELWRTGNVPSLIACTTLIEGLRRSARIDEALEVMERMLEEGLLSSSKGLELDGMAYTILVSGYSREGKKKEVKVVVDEMLDMGFIPDLATYNRFKSAIREALKDRFLEVKQDPTGSGLCFLTKYDILPGPNVILHFNGADVKLKSTNTFIRMDDETVCLAFSPSSGVGIYGNWAQINYLVGYDLDNKTVSFQPTDCTTS</sequence>
<feature type="repeat" description="PPR" evidence="4">
    <location>
        <begin position="76"/>
        <end position="110"/>
    </location>
</feature>
<protein>
    <recommendedName>
        <fullName evidence="5">Xylanase inhibitor C-terminal domain-containing protein</fullName>
    </recommendedName>
</protein>
<dbReference type="PANTHER" id="PTHR47967:SF66">
    <property type="entry name" value="ASPARTIC PROTEINASE CDR1-RELATED"/>
    <property type="match status" value="1"/>
</dbReference>
<dbReference type="InterPro" id="IPR051708">
    <property type="entry name" value="Plant_Aspart_Prot_A1"/>
</dbReference>
<evidence type="ECO:0000256" key="4">
    <source>
        <dbReference type="PROSITE-ProRule" id="PRU00708"/>
    </source>
</evidence>
<dbReference type="Gene3D" id="1.25.40.10">
    <property type="entry name" value="Tetratricopeptide repeat domain"/>
    <property type="match status" value="1"/>
</dbReference>
<dbReference type="Gene3D" id="2.40.70.10">
    <property type="entry name" value="Acid Proteases"/>
    <property type="match status" value="1"/>
</dbReference>
<keyword evidence="2" id="KW-0677">Repeat</keyword>
<keyword evidence="3" id="KW-0378">Hydrolase</keyword>
<accession>A0A9D5BSJ5</accession>
<dbReference type="InterPro" id="IPR011990">
    <property type="entry name" value="TPR-like_helical_dom_sf"/>
</dbReference>
<evidence type="ECO:0000313" key="7">
    <source>
        <dbReference type="Proteomes" id="UP001085076"/>
    </source>
</evidence>
<dbReference type="InterPro" id="IPR032799">
    <property type="entry name" value="TAXi_C"/>
</dbReference>
<gene>
    <name evidence="6" type="ORF">J5N97_000466</name>
</gene>
<organism evidence="6 7">
    <name type="scientific">Dioscorea zingiberensis</name>
    <dbReference type="NCBI Taxonomy" id="325984"/>
    <lineage>
        <taxon>Eukaryota</taxon>
        <taxon>Viridiplantae</taxon>
        <taxon>Streptophyta</taxon>
        <taxon>Embryophyta</taxon>
        <taxon>Tracheophyta</taxon>
        <taxon>Spermatophyta</taxon>
        <taxon>Magnoliopsida</taxon>
        <taxon>Liliopsida</taxon>
        <taxon>Dioscoreales</taxon>
        <taxon>Dioscoreaceae</taxon>
        <taxon>Dioscorea</taxon>
    </lineage>
</organism>
<dbReference type="AlphaFoldDB" id="A0A9D5BSJ5"/>
<feature type="repeat" description="PPR" evidence="4">
    <location>
        <begin position="34"/>
        <end position="68"/>
    </location>
</feature>
<evidence type="ECO:0000256" key="3">
    <source>
        <dbReference type="ARBA" id="ARBA00022801"/>
    </source>
</evidence>
<dbReference type="SUPFAM" id="SSF50630">
    <property type="entry name" value="Acid proteases"/>
    <property type="match status" value="1"/>
</dbReference>
<evidence type="ECO:0000256" key="1">
    <source>
        <dbReference type="ARBA" id="ARBA00022670"/>
    </source>
</evidence>
<evidence type="ECO:0000313" key="6">
    <source>
        <dbReference type="EMBL" id="KAJ0959825.1"/>
    </source>
</evidence>
<proteinExistence type="predicted"/>
<comment type="caution">
    <text evidence="6">The sequence shown here is derived from an EMBL/GenBank/DDBJ whole genome shotgun (WGS) entry which is preliminary data.</text>
</comment>
<dbReference type="Pfam" id="PF01535">
    <property type="entry name" value="PPR"/>
    <property type="match status" value="1"/>
</dbReference>
<dbReference type="EMBL" id="JAGGNH010000157">
    <property type="protein sequence ID" value="KAJ0959825.1"/>
    <property type="molecule type" value="Genomic_DNA"/>
</dbReference>
<name>A0A9D5BSJ5_9LILI</name>
<dbReference type="GO" id="GO:0008233">
    <property type="term" value="F:peptidase activity"/>
    <property type="evidence" value="ECO:0007669"/>
    <property type="project" value="UniProtKB-KW"/>
</dbReference>
<evidence type="ECO:0000256" key="2">
    <source>
        <dbReference type="ARBA" id="ARBA00022737"/>
    </source>
</evidence>
<dbReference type="InterPro" id="IPR021109">
    <property type="entry name" value="Peptidase_aspartic_dom_sf"/>
</dbReference>
<dbReference type="Proteomes" id="UP001085076">
    <property type="component" value="Unassembled WGS sequence"/>
</dbReference>